<accession>G1MY68</accession>
<protein>
    <recommendedName>
        <fullName evidence="5">Importin subunit alpha</fullName>
    </recommendedName>
</protein>
<evidence type="ECO:0000256" key="3">
    <source>
        <dbReference type="ARBA" id="ARBA00022737"/>
    </source>
</evidence>
<dbReference type="CTD" id="402569"/>
<keyword evidence="4 5" id="KW-0653">Protein transport</keyword>
<dbReference type="GO" id="GO:0005737">
    <property type="term" value="C:cytoplasm"/>
    <property type="evidence" value="ECO:0007669"/>
    <property type="project" value="InterPro"/>
</dbReference>
<dbReference type="KEGG" id="mgp:100539523"/>
<dbReference type="SMART" id="SM00185">
    <property type="entry name" value="ARM"/>
    <property type="match status" value="8"/>
</dbReference>
<dbReference type="InParanoid" id="G1MY68"/>
<dbReference type="GO" id="GO:0001674">
    <property type="term" value="C:female germ cell nucleus"/>
    <property type="evidence" value="ECO:0007669"/>
    <property type="project" value="Ensembl"/>
</dbReference>
<dbReference type="FunFam" id="1.25.10.10:FF:000009">
    <property type="entry name" value="Importin subunit alpha"/>
    <property type="match status" value="1"/>
</dbReference>
<feature type="domain" description="IBB" evidence="7">
    <location>
        <begin position="1"/>
        <end position="57"/>
    </location>
</feature>
<comment type="similarity">
    <text evidence="1 5">Belongs to the importin alpha family.</text>
</comment>
<feature type="repeat" description="ARM" evidence="6">
    <location>
        <begin position="283"/>
        <end position="325"/>
    </location>
</feature>
<dbReference type="GO" id="GO:0006606">
    <property type="term" value="P:protein import into nucleus"/>
    <property type="evidence" value="ECO:0007669"/>
    <property type="project" value="InterPro"/>
</dbReference>
<dbReference type="InterPro" id="IPR011989">
    <property type="entry name" value="ARM-like"/>
</dbReference>
<name>G1MY68_MELGA</name>
<dbReference type="InterPro" id="IPR024931">
    <property type="entry name" value="Importin_alpha"/>
</dbReference>
<dbReference type="InterPro" id="IPR002652">
    <property type="entry name" value="Importin-a_IBB"/>
</dbReference>
<evidence type="ECO:0000259" key="7">
    <source>
        <dbReference type="PROSITE" id="PS51214"/>
    </source>
</evidence>
<keyword evidence="9" id="KW-1185">Reference proteome</keyword>
<dbReference type="GO" id="GO:0040029">
    <property type="term" value="P:epigenetic regulation of gene expression"/>
    <property type="evidence" value="ECO:0007669"/>
    <property type="project" value="Ensembl"/>
</dbReference>
<keyword evidence="3" id="KW-0677">Repeat</keyword>
<dbReference type="Bgee" id="ENSMGAG00000004051">
    <property type="expression patterns" value="Expressed in ovary"/>
</dbReference>
<dbReference type="AlphaFoldDB" id="G1MY68"/>
<proteinExistence type="inferred from homology"/>
<dbReference type="RefSeq" id="XP_003210640.1">
    <property type="nucleotide sequence ID" value="XM_003210592.3"/>
</dbReference>
<dbReference type="InterPro" id="IPR036975">
    <property type="entry name" value="Importin-a_IBB_sf"/>
</dbReference>
<gene>
    <name evidence="8" type="primary">KPNA7</name>
</gene>
<evidence type="ECO:0000256" key="4">
    <source>
        <dbReference type="ARBA" id="ARBA00022927"/>
    </source>
</evidence>
<dbReference type="OrthoDB" id="29145at2759"/>
<evidence type="ECO:0000256" key="5">
    <source>
        <dbReference type="PIRNR" id="PIRNR005673"/>
    </source>
</evidence>
<dbReference type="HOGENOM" id="CLU_018084_6_0_1"/>
<dbReference type="GeneID" id="100539523"/>
<feature type="repeat" description="ARM" evidence="6">
    <location>
        <begin position="156"/>
        <end position="184"/>
    </location>
</feature>
<dbReference type="InterPro" id="IPR016024">
    <property type="entry name" value="ARM-type_fold"/>
</dbReference>
<evidence type="ECO:0000256" key="6">
    <source>
        <dbReference type="PROSITE-ProRule" id="PRU00259"/>
    </source>
</evidence>
<keyword evidence="2 5" id="KW-0813">Transport</keyword>
<dbReference type="GO" id="GO:0010629">
    <property type="term" value="P:negative regulation of gene expression"/>
    <property type="evidence" value="ECO:0007669"/>
    <property type="project" value="Ensembl"/>
</dbReference>
<dbReference type="PANTHER" id="PTHR23316">
    <property type="entry name" value="IMPORTIN ALPHA"/>
    <property type="match status" value="1"/>
</dbReference>
<dbReference type="Pfam" id="PF01749">
    <property type="entry name" value="IBB"/>
    <property type="match status" value="1"/>
</dbReference>
<reference evidence="8 9" key="1">
    <citation type="journal article" date="2010" name="PLoS Biol.">
        <title>Multi-platform next-generation sequencing of the domestic turkey (Meleagris gallopavo): genome assembly and analysis.</title>
        <authorList>
            <person name="Dalloul R.A."/>
            <person name="Long J.A."/>
            <person name="Zimin A.V."/>
            <person name="Aslam L."/>
            <person name="Beal K."/>
            <person name="Blomberg L.A."/>
            <person name="Bouffard P."/>
            <person name="Burt D.W."/>
            <person name="Crasta O."/>
            <person name="Crooijmans R.P."/>
            <person name="Cooper K."/>
            <person name="Coulombe R.A."/>
            <person name="De S."/>
            <person name="Delany M.E."/>
            <person name="Dodgson J.B."/>
            <person name="Dong J.J."/>
            <person name="Evans C."/>
            <person name="Frederickson K.M."/>
            <person name="Flicek P."/>
            <person name="Florea L."/>
            <person name="Folkerts O."/>
            <person name="Groenen M.A."/>
            <person name="Harkins T.T."/>
            <person name="Herrero J."/>
            <person name="Hoffmann S."/>
            <person name="Megens H.J."/>
            <person name="Jiang A."/>
            <person name="de Jong P."/>
            <person name="Kaiser P."/>
            <person name="Kim H."/>
            <person name="Kim K.W."/>
            <person name="Kim S."/>
            <person name="Langenberger D."/>
            <person name="Lee M.K."/>
            <person name="Lee T."/>
            <person name="Mane S."/>
            <person name="Marcais G."/>
            <person name="Marz M."/>
            <person name="McElroy A.P."/>
            <person name="Modise T."/>
            <person name="Nefedov M."/>
            <person name="Notredame C."/>
            <person name="Paton I.R."/>
            <person name="Payne W.S."/>
            <person name="Pertea G."/>
            <person name="Prickett D."/>
            <person name="Puiu D."/>
            <person name="Qioa D."/>
            <person name="Raineri E."/>
            <person name="Ruffier M."/>
            <person name="Salzberg S.L."/>
            <person name="Schatz M.C."/>
            <person name="Scheuring C."/>
            <person name="Schmidt C.J."/>
            <person name="Schroeder S."/>
            <person name="Searle S.M."/>
            <person name="Smith E.J."/>
            <person name="Smith J."/>
            <person name="Sonstegard T.S."/>
            <person name="Stadler P.F."/>
            <person name="Tafer H."/>
            <person name="Tu Z.J."/>
            <person name="Van Tassell C.P."/>
            <person name="Vilella A.J."/>
            <person name="Williams K.P."/>
            <person name="Yorke J.A."/>
            <person name="Zhang L."/>
            <person name="Zhang H.B."/>
            <person name="Zhang X."/>
            <person name="Zhang Y."/>
            <person name="Reed K.M."/>
        </authorList>
    </citation>
    <scope>NUCLEOTIDE SEQUENCE [LARGE SCALE GENOMIC DNA]</scope>
</reference>
<dbReference type="Pfam" id="PF00514">
    <property type="entry name" value="Arm"/>
    <property type="match status" value="8"/>
</dbReference>
<dbReference type="GeneTree" id="ENSGT01050000244891"/>
<organism evidence="8 9">
    <name type="scientific">Meleagris gallopavo</name>
    <name type="common">Wild turkey</name>
    <dbReference type="NCBI Taxonomy" id="9103"/>
    <lineage>
        <taxon>Eukaryota</taxon>
        <taxon>Metazoa</taxon>
        <taxon>Chordata</taxon>
        <taxon>Craniata</taxon>
        <taxon>Vertebrata</taxon>
        <taxon>Euteleostomi</taxon>
        <taxon>Archelosauria</taxon>
        <taxon>Archosauria</taxon>
        <taxon>Dinosauria</taxon>
        <taxon>Saurischia</taxon>
        <taxon>Theropoda</taxon>
        <taxon>Coelurosauria</taxon>
        <taxon>Aves</taxon>
        <taxon>Neognathae</taxon>
        <taxon>Galloanserae</taxon>
        <taxon>Galliformes</taxon>
        <taxon>Phasianidae</taxon>
        <taxon>Meleagridinae</taxon>
        <taxon>Meleagris</taxon>
    </lineage>
</organism>
<dbReference type="SUPFAM" id="SSF48371">
    <property type="entry name" value="ARM repeat"/>
    <property type="match status" value="1"/>
</dbReference>
<dbReference type="GO" id="GO:0010628">
    <property type="term" value="P:positive regulation of gene expression"/>
    <property type="evidence" value="ECO:0007669"/>
    <property type="project" value="Ensembl"/>
</dbReference>
<dbReference type="PROSITE" id="PS50176">
    <property type="entry name" value="ARM_REPEAT"/>
    <property type="match status" value="4"/>
</dbReference>
<evidence type="ECO:0000313" key="8">
    <source>
        <dbReference type="Ensembl" id="ENSMGAP00000003872.2"/>
    </source>
</evidence>
<evidence type="ECO:0000256" key="2">
    <source>
        <dbReference type="ARBA" id="ARBA00022448"/>
    </source>
</evidence>
<evidence type="ECO:0000256" key="1">
    <source>
        <dbReference type="ARBA" id="ARBA00010394"/>
    </source>
</evidence>
<dbReference type="Ensembl" id="ENSMGAT00000004581.2">
    <property type="protein sequence ID" value="ENSMGAP00000003872.2"/>
    <property type="gene ID" value="ENSMGAG00000004051.2"/>
</dbReference>
<reference evidence="8" key="2">
    <citation type="submission" date="2025-08" db="UniProtKB">
        <authorList>
            <consortium name="Ensembl"/>
        </authorList>
    </citation>
    <scope>IDENTIFICATION</scope>
</reference>
<dbReference type="PROSITE" id="PS51214">
    <property type="entry name" value="IBB"/>
    <property type="match status" value="1"/>
</dbReference>
<dbReference type="PIRSF" id="PIRSF005673">
    <property type="entry name" value="Importin_alpha"/>
    <property type="match status" value="1"/>
</dbReference>
<reference evidence="8" key="3">
    <citation type="submission" date="2025-09" db="UniProtKB">
        <authorList>
            <consortium name="Ensembl"/>
        </authorList>
    </citation>
    <scope>IDENTIFICATION</scope>
</reference>
<feature type="repeat" description="ARM" evidence="6">
    <location>
        <begin position="113"/>
        <end position="156"/>
    </location>
</feature>
<dbReference type="InterPro" id="IPR000225">
    <property type="entry name" value="Armadillo"/>
</dbReference>
<feature type="repeat" description="ARM" evidence="6">
    <location>
        <begin position="367"/>
        <end position="395"/>
    </location>
</feature>
<dbReference type="InterPro" id="IPR032413">
    <property type="entry name" value="Arm_3"/>
</dbReference>
<dbReference type="Pfam" id="PF16186">
    <property type="entry name" value="Arm_3"/>
    <property type="match status" value="1"/>
</dbReference>
<dbReference type="GO" id="GO:0005819">
    <property type="term" value="C:spindle"/>
    <property type="evidence" value="ECO:0007669"/>
    <property type="project" value="Ensembl"/>
</dbReference>
<dbReference type="GO" id="GO:0042564">
    <property type="term" value="C:NLS-dependent protein nuclear import complex"/>
    <property type="evidence" value="ECO:0007669"/>
    <property type="project" value="Ensembl"/>
</dbReference>
<sequence length="515" mass="56615">MPVVHEHGERMKRFKNKGKDTATLRRQRVEVNIELRKAKKDEQILKRRSISIVSLEKSPSPEEKNVIVPLSLEEIVEAVNGSNTSLQLQATQATRRILSRQKDPPLNQIIELGIIPRLVEFLSRADNAALQFEAAWALTNIASGTSEHTRAVVEGGAIPAFISLLSSPHMHISEQSVWALGNIAGDGPLYRDALINCNVIPPLLALVSPVTPVGFLRNITWTLSNLCRNKNPHPPLEAVRQLLPVITCLLEHEDKDVVSDSCWAVSYLTDGSNDRIQIVVDTGILPRLVELMGSPEMIVMTPALRAIGNVVTGTDEQTQAAIDAGVLAVLPLLLRHTKPAIQKEAAWALSNIAAGPCQQIQQLITCGLLPPLVELLDKGDFKAQKEAVWAVANMTTGGTVEQVVELVRSGVLKPLLNLLLSKDSKTILVILDSISNLFLAAEKLGETERLCLLVEELDGLEKIEALQTHDNNMVYRAALNIIEKYFSGEETPDLQPGTDEDGLYNFSVEKRDFNF</sequence>
<evidence type="ECO:0000313" key="9">
    <source>
        <dbReference type="Proteomes" id="UP000001645"/>
    </source>
</evidence>
<dbReference type="Gene3D" id="1.25.10.10">
    <property type="entry name" value="Leucine-rich Repeat Variant"/>
    <property type="match status" value="1"/>
</dbReference>
<dbReference type="GO" id="GO:0061608">
    <property type="term" value="F:nuclear import signal receptor activity"/>
    <property type="evidence" value="ECO:0007669"/>
    <property type="project" value="InterPro"/>
</dbReference>
<dbReference type="Proteomes" id="UP000001645">
    <property type="component" value="Chromosome 16"/>
</dbReference>
<dbReference type="Gene3D" id="1.20.5.690">
    <property type="entry name" value="Importin-alpha, importin-beta-binding domain"/>
    <property type="match status" value="1"/>
</dbReference>